<gene>
    <name evidence="1" type="ORF">AZH43_14400</name>
</gene>
<dbReference type="EMBL" id="LUAW01000026">
    <property type="protein sequence ID" value="KYQ71412.1"/>
    <property type="molecule type" value="Genomic_DNA"/>
</dbReference>
<dbReference type="Proteomes" id="UP000076276">
    <property type="component" value="Unassembled WGS sequence"/>
</dbReference>
<keyword evidence="2" id="KW-1185">Reference proteome</keyword>
<evidence type="ECO:0000313" key="1">
    <source>
        <dbReference type="EMBL" id="KYQ71412.1"/>
    </source>
</evidence>
<name>A0A151Y046_9GAMM</name>
<evidence type="ECO:0000313" key="2">
    <source>
        <dbReference type="Proteomes" id="UP000076276"/>
    </source>
</evidence>
<comment type="caution">
    <text evidence="1">The sequence shown here is derived from an EMBL/GenBank/DDBJ whole genome shotgun (WGS) entry which is preliminary data.</text>
</comment>
<protein>
    <submittedName>
        <fullName evidence="1">Uncharacterized protein</fullName>
    </submittedName>
</protein>
<reference evidence="1 2" key="1">
    <citation type="submission" date="2016-03" db="EMBL/GenBank/DDBJ databases">
        <title>Acinetobacter genomospecies 28 strain ANC 4149.</title>
        <authorList>
            <person name="Radolfova-Krizova L."/>
            <person name="Nemec A."/>
        </authorList>
    </citation>
    <scope>NUCLEOTIDE SEQUENCE [LARGE SCALE GENOMIC DNA]</scope>
    <source>
        <strain evidence="1 2">ANC 4149</strain>
    </source>
</reference>
<proteinExistence type="predicted"/>
<organism evidence="1 2">
    <name type="scientific">Acinetobacter pragensis</name>
    <dbReference type="NCBI Taxonomy" id="1806892"/>
    <lineage>
        <taxon>Bacteria</taxon>
        <taxon>Pseudomonadati</taxon>
        <taxon>Pseudomonadota</taxon>
        <taxon>Gammaproteobacteria</taxon>
        <taxon>Moraxellales</taxon>
        <taxon>Moraxellaceae</taxon>
        <taxon>Acinetobacter</taxon>
    </lineage>
</organism>
<dbReference type="RefSeq" id="WP_067669982.1">
    <property type="nucleotide sequence ID" value="NZ_CBCSIK010000006.1"/>
</dbReference>
<dbReference type="AlphaFoldDB" id="A0A151Y046"/>
<accession>A0A151Y046</accession>
<dbReference type="OrthoDB" id="6710883at2"/>
<sequence>MYNFSVSDLDQIIENTLKENKKISKMLMGYKLFHELMNDPKFHAEVTNSVLSVTKRKYKRLKIKITTDEYQLHFE</sequence>